<dbReference type="FunFam" id="3.40.50.300:FF:001447">
    <property type="entry name" value="Ras-related protein Rab-1B"/>
    <property type="match status" value="1"/>
</dbReference>
<reference evidence="5" key="1">
    <citation type="journal article" date="2020" name="J. Eukaryot. Microbiol.">
        <title>De novo Sequencing, Assembly and Annotation of the Transcriptome for the Free-Living Testate Amoeba Arcella intermedia.</title>
        <authorList>
            <person name="Ribeiro G.M."/>
            <person name="Porfirio-Sousa A.L."/>
            <person name="Maurer-Alcala X.X."/>
            <person name="Katz L.A."/>
            <person name="Lahr D.J.G."/>
        </authorList>
    </citation>
    <scope>NUCLEOTIDE SEQUENCE</scope>
</reference>
<dbReference type="Pfam" id="PF00071">
    <property type="entry name" value="Ras"/>
    <property type="match status" value="1"/>
</dbReference>
<dbReference type="AlphaFoldDB" id="A0A6B2LMK2"/>
<comment type="similarity">
    <text evidence="1">Belongs to the small GTPase superfamily. Rab family.</text>
</comment>
<accession>A0A6B2LMK2</accession>
<dbReference type="GO" id="GO:0003924">
    <property type="term" value="F:GTPase activity"/>
    <property type="evidence" value="ECO:0007669"/>
    <property type="project" value="InterPro"/>
</dbReference>
<evidence type="ECO:0000313" key="5">
    <source>
        <dbReference type="EMBL" id="NDV38165.1"/>
    </source>
</evidence>
<dbReference type="CDD" id="cd00154">
    <property type="entry name" value="Rab"/>
    <property type="match status" value="1"/>
</dbReference>
<keyword evidence="4" id="KW-0449">Lipoprotein</keyword>
<keyword evidence="3" id="KW-0342">GTP-binding</keyword>
<dbReference type="SMART" id="SM00173">
    <property type="entry name" value="RAS"/>
    <property type="match status" value="1"/>
</dbReference>
<evidence type="ECO:0000256" key="1">
    <source>
        <dbReference type="ARBA" id="ARBA00006270"/>
    </source>
</evidence>
<organism evidence="5">
    <name type="scientific">Arcella intermedia</name>
    <dbReference type="NCBI Taxonomy" id="1963864"/>
    <lineage>
        <taxon>Eukaryota</taxon>
        <taxon>Amoebozoa</taxon>
        <taxon>Tubulinea</taxon>
        <taxon>Elardia</taxon>
        <taxon>Arcellinida</taxon>
        <taxon>Sphaerothecina</taxon>
        <taxon>Arcellidae</taxon>
        <taxon>Arcella</taxon>
    </lineage>
</organism>
<evidence type="ECO:0000256" key="4">
    <source>
        <dbReference type="ARBA" id="ARBA00023288"/>
    </source>
</evidence>
<dbReference type="InterPro" id="IPR050227">
    <property type="entry name" value="Rab"/>
</dbReference>
<evidence type="ECO:0000256" key="2">
    <source>
        <dbReference type="ARBA" id="ARBA00022741"/>
    </source>
</evidence>
<evidence type="ECO:0000256" key="3">
    <source>
        <dbReference type="ARBA" id="ARBA00023134"/>
    </source>
</evidence>
<proteinExistence type="inferred from homology"/>
<dbReference type="InterPro" id="IPR001806">
    <property type="entry name" value="Small_GTPase"/>
</dbReference>
<name>A0A6B2LMK2_9EUKA</name>
<dbReference type="SUPFAM" id="SSF52540">
    <property type="entry name" value="P-loop containing nucleoside triphosphate hydrolases"/>
    <property type="match status" value="1"/>
</dbReference>
<dbReference type="SMART" id="SM00174">
    <property type="entry name" value="RHO"/>
    <property type="match status" value="1"/>
</dbReference>
<dbReference type="InterPro" id="IPR027417">
    <property type="entry name" value="P-loop_NTPase"/>
</dbReference>
<sequence length="152" mass="17126">MWRLEGRKFEEKRISSHLEYFPTKLIEIGPTSLSLQLWDPSGSEAFSLLFSPFYRNTDGCFIVFDICAPGTFIRVQEWFDEVSAHCGGVVKVLVGNKCDLDGERKVSFAEAEGFAQQLGMTYIETSAKDGTNVKEMLVHIARLLQANNQPNN</sequence>
<dbReference type="PROSITE" id="PS51419">
    <property type="entry name" value="RAB"/>
    <property type="match status" value="1"/>
</dbReference>
<dbReference type="PANTHER" id="PTHR47977">
    <property type="entry name" value="RAS-RELATED PROTEIN RAB"/>
    <property type="match status" value="1"/>
</dbReference>
<dbReference type="GO" id="GO:0005525">
    <property type="term" value="F:GTP binding"/>
    <property type="evidence" value="ECO:0007669"/>
    <property type="project" value="UniProtKB-KW"/>
</dbReference>
<dbReference type="SMART" id="SM00175">
    <property type="entry name" value="RAB"/>
    <property type="match status" value="1"/>
</dbReference>
<dbReference type="PROSITE" id="PS51421">
    <property type="entry name" value="RAS"/>
    <property type="match status" value="1"/>
</dbReference>
<protein>
    <submittedName>
        <fullName evidence="5">Uncharacterized protein</fullName>
    </submittedName>
</protein>
<dbReference type="Gene3D" id="3.40.50.300">
    <property type="entry name" value="P-loop containing nucleotide triphosphate hydrolases"/>
    <property type="match status" value="1"/>
</dbReference>
<dbReference type="PRINTS" id="PR00449">
    <property type="entry name" value="RASTRNSFRMNG"/>
</dbReference>
<dbReference type="EMBL" id="GIBP01009196">
    <property type="protein sequence ID" value="NDV38165.1"/>
    <property type="molecule type" value="Transcribed_RNA"/>
</dbReference>
<keyword evidence="2" id="KW-0547">Nucleotide-binding</keyword>